<accession>A0A917BG37</accession>
<organism evidence="5 6">
    <name type="scientific">Marmoricola endophyticus</name>
    <dbReference type="NCBI Taxonomy" id="2040280"/>
    <lineage>
        <taxon>Bacteria</taxon>
        <taxon>Bacillati</taxon>
        <taxon>Actinomycetota</taxon>
        <taxon>Actinomycetes</taxon>
        <taxon>Propionibacteriales</taxon>
        <taxon>Nocardioidaceae</taxon>
        <taxon>Marmoricola</taxon>
    </lineage>
</organism>
<evidence type="ECO:0000313" key="6">
    <source>
        <dbReference type="Proteomes" id="UP000649179"/>
    </source>
</evidence>
<dbReference type="PANTHER" id="PTHR10434:SF55">
    <property type="entry name" value="POSSIBLE ACYLTRANSFERASE"/>
    <property type="match status" value="1"/>
</dbReference>
<dbReference type="CDD" id="cd07989">
    <property type="entry name" value="LPLAT_AGPAT-like"/>
    <property type="match status" value="1"/>
</dbReference>
<name>A0A917BG37_9ACTN</name>
<comment type="caution">
    <text evidence="5">The sequence shown here is derived from an EMBL/GenBank/DDBJ whole genome shotgun (WGS) entry which is preliminary data.</text>
</comment>
<reference evidence="5" key="1">
    <citation type="journal article" date="2014" name="Int. J. Syst. Evol. Microbiol.">
        <title>Complete genome sequence of Corynebacterium casei LMG S-19264T (=DSM 44701T), isolated from a smear-ripened cheese.</title>
        <authorList>
            <consortium name="US DOE Joint Genome Institute (JGI-PGF)"/>
            <person name="Walter F."/>
            <person name="Albersmeier A."/>
            <person name="Kalinowski J."/>
            <person name="Ruckert C."/>
        </authorList>
    </citation>
    <scope>NUCLEOTIDE SEQUENCE</scope>
    <source>
        <strain evidence="5">CGMCC 1.16067</strain>
    </source>
</reference>
<dbReference type="RefSeq" id="WP_188778898.1">
    <property type="nucleotide sequence ID" value="NZ_BMKQ01000001.1"/>
</dbReference>
<reference evidence="5" key="2">
    <citation type="submission" date="2020-09" db="EMBL/GenBank/DDBJ databases">
        <authorList>
            <person name="Sun Q."/>
            <person name="Zhou Y."/>
        </authorList>
    </citation>
    <scope>NUCLEOTIDE SEQUENCE</scope>
    <source>
        <strain evidence="5">CGMCC 1.16067</strain>
    </source>
</reference>
<dbReference type="InterPro" id="IPR002123">
    <property type="entry name" value="Plipid/glycerol_acylTrfase"/>
</dbReference>
<keyword evidence="2 5" id="KW-0012">Acyltransferase</keyword>
<proteinExistence type="predicted"/>
<evidence type="ECO:0000256" key="1">
    <source>
        <dbReference type="ARBA" id="ARBA00022679"/>
    </source>
</evidence>
<feature type="region of interest" description="Disordered" evidence="3">
    <location>
        <begin position="231"/>
        <end position="259"/>
    </location>
</feature>
<dbReference type="EMBL" id="BMKQ01000001">
    <property type="protein sequence ID" value="GGF39235.1"/>
    <property type="molecule type" value="Genomic_DNA"/>
</dbReference>
<dbReference type="SUPFAM" id="SSF69593">
    <property type="entry name" value="Glycerol-3-phosphate (1)-acyltransferase"/>
    <property type="match status" value="1"/>
</dbReference>
<evidence type="ECO:0000256" key="2">
    <source>
        <dbReference type="ARBA" id="ARBA00023315"/>
    </source>
</evidence>
<keyword evidence="6" id="KW-1185">Reference proteome</keyword>
<dbReference type="SMART" id="SM00563">
    <property type="entry name" value="PlsC"/>
    <property type="match status" value="1"/>
</dbReference>
<evidence type="ECO:0000256" key="3">
    <source>
        <dbReference type="SAM" id="MobiDB-lite"/>
    </source>
</evidence>
<evidence type="ECO:0000259" key="4">
    <source>
        <dbReference type="SMART" id="SM00563"/>
    </source>
</evidence>
<dbReference type="GO" id="GO:0006654">
    <property type="term" value="P:phosphatidic acid biosynthetic process"/>
    <property type="evidence" value="ECO:0007669"/>
    <property type="project" value="TreeGrafter"/>
</dbReference>
<gene>
    <name evidence="5" type="ORF">GCM10011519_11100</name>
</gene>
<protein>
    <submittedName>
        <fullName evidence="5">1-acyl-sn-glycerol-3-phosphate acyltransferase</fullName>
    </submittedName>
</protein>
<keyword evidence="1" id="KW-0808">Transferase</keyword>
<dbReference type="GO" id="GO:0005886">
    <property type="term" value="C:plasma membrane"/>
    <property type="evidence" value="ECO:0007669"/>
    <property type="project" value="TreeGrafter"/>
</dbReference>
<dbReference type="AlphaFoldDB" id="A0A917BG37"/>
<evidence type="ECO:0000313" key="5">
    <source>
        <dbReference type="EMBL" id="GGF39235.1"/>
    </source>
</evidence>
<dbReference type="GO" id="GO:0003841">
    <property type="term" value="F:1-acylglycerol-3-phosphate O-acyltransferase activity"/>
    <property type="evidence" value="ECO:0007669"/>
    <property type="project" value="TreeGrafter"/>
</dbReference>
<dbReference type="Pfam" id="PF01553">
    <property type="entry name" value="Acyltransferase"/>
    <property type="match status" value="1"/>
</dbReference>
<feature type="compositionally biased region" description="Basic and acidic residues" evidence="3">
    <location>
        <begin position="231"/>
        <end position="241"/>
    </location>
</feature>
<feature type="domain" description="Phospholipid/glycerol acyltransferase" evidence="4">
    <location>
        <begin position="46"/>
        <end position="164"/>
    </location>
</feature>
<sequence>MARQRRLDQKRGWAFGLAAFVVKPVLLALTKRDWRDGMKVPATGGCVVAVNHLSHVDPLTLAHFFYDHGRIVRYLTKQELFTVPFVGRVATDAGQIPVARASHDALHSFDAAVRAVESGELVAFYPEGTITRDPDLWPMRGKLGAARVALLTGCPVVPVGHWGVQELLPPYGKPDLLPRKTIRVKAGDPVELDDLRERVGDQTPSREVLEEATDRIMAAITALVAELRDETAPAERFDPRKAGVRAYGNPNKRAQDGGA</sequence>
<dbReference type="PANTHER" id="PTHR10434">
    <property type="entry name" value="1-ACYL-SN-GLYCEROL-3-PHOSPHATE ACYLTRANSFERASE"/>
    <property type="match status" value="1"/>
</dbReference>
<dbReference type="Proteomes" id="UP000649179">
    <property type="component" value="Unassembled WGS sequence"/>
</dbReference>